<organism evidence="2 3">
    <name type="scientific">Luteimonas salinisoli</name>
    <dbReference type="NCBI Taxonomy" id="2752307"/>
    <lineage>
        <taxon>Bacteria</taxon>
        <taxon>Pseudomonadati</taxon>
        <taxon>Pseudomonadota</taxon>
        <taxon>Gammaproteobacteria</taxon>
        <taxon>Lysobacterales</taxon>
        <taxon>Lysobacteraceae</taxon>
        <taxon>Luteimonas</taxon>
    </lineage>
</organism>
<dbReference type="Gene3D" id="3.30.450.180">
    <property type="match status" value="1"/>
</dbReference>
<feature type="domain" description="HTH cro/C1-type" evidence="1">
    <location>
        <begin position="1"/>
        <end position="52"/>
    </location>
</feature>
<proteinExistence type="predicted"/>
<dbReference type="GO" id="GO:0003677">
    <property type="term" value="F:DNA binding"/>
    <property type="evidence" value="ECO:0007669"/>
    <property type="project" value="InterPro"/>
</dbReference>
<reference evidence="2 3" key="1">
    <citation type="submission" date="2020-07" db="EMBL/GenBank/DDBJ databases">
        <title>Luteimonas sp. SJ-92.</title>
        <authorList>
            <person name="Huang X.-X."/>
            <person name="Xu L."/>
            <person name="Sun J.-Q."/>
        </authorList>
    </citation>
    <scope>NUCLEOTIDE SEQUENCE [LARGE SCALE GENOMIC DNA]</scope>
    <source>
        <strain evidence="2 3">SJ-92</strain>
    </source>
</reference>
<dbReference type="InterPro" id="IPR010982">
    <property type="entry name" value="Lambda_DNA-bd_dom_sf"/>
</dbReference>
<evidence type="ECO:0000313" key="2">
    <source>
        <dbReference type="EMBL" id="NZA25564.1"/>
    </source>
</evidence>
<dbReference type="Pfam" id="PF17765">
    <property type="entry name" value="MLTR_LBD"/>
    <property type="match status" value="1"/>
</dbReference>
<accession>A0A853J9Y8</accession>
<dbReference type="EMBL" id="JACCKA010000029">
    <property type="protein sequence ID" value="NZA25564.1"/>
    <property type="molecule type" value="Genomic_DNA"/>
</dbReference>
<dbReference type="Pfam" id="PF01381">
    <property type="entry name" value="HTH_3"/>
    <property type="match status" value="1"/>
</dbReference>
<evidence type="ECO:0000313" key="3">
    <source>
        <dbReference type="Proteomes" id="UP000578091"/>
    </source>
</evidence>
<evidence type="ECO:0000259" key="1">
    <source>
        <dbReference type="PROSITE" id="PS50943"/>
    </source>
</evidence>
<comment type="caution">
    <text evidence="2">The sequence shown here is derived from an EMBL/GenBank/DDBJ whole genome shotgun (WGS) entry which is preliminary data.</text>
</comment>
<protein>
    <submittedName>
        <fullName evidence="2">Helix-turn-helix domain-containing protein</fullName>
    </submittedName>
</protein>
<sequence length="256" mass="27908">MRASAAISQLELSLRLGVSQRHVSFVELGRALPSRGLILRWADATGATPDERNAALLGGGYSPAFFAFGAEHERGSPAFKALSDMLAAHEPNPGIIFDSDWMISAMNASGHWLCTLGMPDFLASMDGPPGEMDMIAAVSHPGGLLAKVRNAAEAGFALLRQLRTEQLTRPTLGPRVDRMERSLRERFGEDEDQRRRAAGDPHLQLVIDTELGTLAFLLVQTVFGLPQNVTQASLRTELWFPIDAETKRIMETRGCG</sequence>
<dbReference type="Gene3D" id="1.10.260.40">
    <property type="entry name" value="lambda repressor-like DNA-binding domains"/>
    <property type="match status" value="1"/>
</dbReference>
<gene>
    <name evidence="2" type="ORF">H0E84_04150</name>
</gene>
<dbReference type="InterPro" id="IPR041413">
    <property type="entry name" value="MLTR_LBD"/>
</dbReference>
<dbReference type="CDD" id="cd00093">
    <property type="entry name" value="HTH_XRE"/>
    <property type="match status" value="1"/>
</dbReference>
<keyword evidence="3" id="KW-1185">Reference proteome</keyword>
<dbReference type="InterPro" id="IPR001387">
    <property type="entry name" value="Cro/C1-type_HTH"/>
</dbReference>
<dbReference type="PROSITE" id="PS50943">
    <property type="entry name" value="HTH_CROC1"/>
    <property type="match status" value="1"/>
</dbReference>
<dbReference type="Proteomes" id="UP000578091">
    <property type="component" value="Unassembled WGS sequence"/>
</dbReference>
<name>A0A853J9Y8_9GAMM</name>
<dbReference type="SUPFAM" id="SSF47413">
    <property type="entry name" value="lambda repressor-like DNA-binding domains"/>
    <property type="match status" value="1"/>
</dbReference>
<dbReference type="SMART" id="SM00530">
    <property type="entry name" value="HTH_XRE"/>
    <property type="match status" value="1"/>
</dbReference>
<dbReference type="AlphaFoldDB" id="A0A853J9Y8"/>